<evidence type="ECO:0000313" key="2">
    <source>
        <dbReference type="EMBL" id="PPF09515.1"/>
    </source>
</evidence>
<comment type="caution">
    <text evidence="2">The sequence shown here is derived from an EMBL/GenBank/DDBJ whole genome shotgun (WGS) entry which is preliminary data.</text>
</comment>
<protein>
    <submittedName>
        <fullName evidence="2">Uncharacterized protein</fullName>
    </submittedName>
</protein>
<feature type="compositionally biased region" description="Basic residues" evidence="1">
    <location>
        <begin position="18"/>
        <end position="47"/>
    </location>
</feature>
<dbReference type="Proteomes" id="UP000237881">
    <property type="component" value="Unassembled WGS sequence"/>
</dbReference>
<feature type="region of interest" description="Disordered" evidence="1">
    <location>
        <begin position="118"/>
        <end position="147"/>
    </location>
</feature>
<accession>A0ABD6W544</accession>
<proteinExistence type="predicted"/>
<evidence type="ECO:0000256" key="1">
    <source>
        <dbReference type="SAM" id="MobiDB-lite"/>
    </source>
</evidence>
<feature type="region of interest" description="Disordered" evidence="1">
    <location>
        <begin position="1"/>
        <end position="51"/>
    </location>
</feature>
<reference evidence="2 3" key="1">
    <citation type="submission" date="2018-02" db="EMBL/GenBank/DDBJ databases">
        <title>Bacteriophage NCPPB3778 and a type I-E CRISPR drive the evolution of the US Biological Select Agent, Rathayibacter toxicus.</title>
        <authorList>
            <person name="Davis E.W.II."/>
            <person name="Tabima J.F."/>
            <person name="Weisberg A.J."/>
            <person name="Lopes L.D."/>
            <person name="Wiseman M.S."/>
            <person name="Wiseman M.S."/>
            <person name="Pupko T."/>
            <person name="Belcher M.S."/>
            <person name="Sechler A.J."/>
            <person name="Tancos M.A."/>
            <person name="Schroeder B.K."/>
            <person name="Murray T.D."/>
            <person name="Luster D.G."/>
            <person name="Schneider W.L."/>
            <person name="Rogers E."/>
            <person name="Andreote F.D."/>
            <person name="Grunwald N.J."/>
            <person name="Putnam M.L."/>
            <person name="Chang J.H."/>
        </authorList>
    </citation>
    <scope>NUCLEOTIDE SEQUENCE [LARGE SCALE GENOMIC DNA]</scope>
    <source>
        <strain evidence="2 3">AY1I9</strain>
    </source>
</reference>
<sequence length="194" mass="20252">MSLAAASISRDVAGRRGSAGHRSRGARGSRGRRSRRRARRRRRPRRAVRADPGMRHEVVAVAAGQGRRVALHPHEGAVAVPLHLDRGLGIHVVPASGGGEHGAVAARRRGLARAVGGGCGAGRGRRGGRARPAPSLRPSAVDSARRHQVQQPVLLGARCRPGVQQRVAAGLAPETAVGAAGQHRDHLLPLAPLL</sequence>
<gene>
    <name evidence="2" type="ORF">C5C04_14700</name>
</gene>
<organism evidence="2 3">
    <name type="scientific">Rathayibacter rathayi</name>
    <name type="common">Corynebacterium rathayi</name>
    <dbReference type="NCBI Taxonomy" id="33887"/>
    <lineage>
        <taxon>Bacteria</taxon>
        <taxon>Bacillati</taxon>
        <taxon>Actinomycetota</taxon>
        <taxon>Actinomycetes</taxon>
        <taxon>Micrococcales</taxon>
        <taxon>Microbacteriaceae</taxon>
        <taxon>Rathayibacter</taxon>
    </lineage>
</organism>
<dbReference type="EMBL" id="PSUL01000073">
    <property type="protein sequence ID" value="PPF09515.1"/>
    <property type="molecule type" value="Genomic_DNA"/>
</dbReference>
<dbReference type="AlphaFoldDB" id="A0ABD6W544"/>
<name>A0ABD6W544_RATRA</name>
<feature type="compositionally biased region" description="Low complexity" evidence="1">
    <location>
        <begin position="130"/>
        <end position="140"/>
    </location>
</feature>
<evidence type="ECO:0000313" key="3">
    <source>
        <dbReference type="Proteomes" id="UP000237881"/>
    </source>
</evidence>